<feature type="modified residue" description="Phosphohistidine" evidence="12">
    <location>
        <position position="46"/>
    </location>
</feature>
<dbReference type="RefSeq" id="WP_171323532.1">
    <property type="nucleotide sequence ID" value="NZ_JABFBC010000001.1"/>
</dbReference>
<dbReference type="Proteomes" id="UP000572377">
    <property type="component" value="Unassembled WGS sequence"/>
</dbReference>
<dbReference type="GO" id="GO:0000155">
    <property type="term" value="F:phosphorelay sensor kinase activity"/>
    <property type="evidence" value="ECO:0007669"/>
    <property type="project" value="InterPro"/>
</dbReference>
<proteinExistence type="predicted"/>
<keyword evidence="5 12" id="KW-0597">Phosphoprotein</keyword>
<dbReference type="Gene3D" id="1.20.120.160">
    <property type="entry name" value="HPT domain"/>
    <property type="match status" value="1"/>
</dbReference>
<evidence type="ECO:0000256" key="6">
    <source>
        <dbReference type="ARBA" id="ARBA00022679"/>
    </source>
</evidence>
<dbReference type="Gene3D" id="1.10.287.560">
    <property type="entry name" value="Histidine kinase CheA-like, homodimeric domain"/>
    <property type="match status" value="1"/>
</dbReference>
<dbReference type="PANTHER" id="PTHR43395">
    <property type="entry name" value="SENSOR HISTIDINE KINASE CHEA"/>
    <property type="match status" value="1"/>
</dbReference>
<keyword evidence="4" id="KW-0145">Chemotaxis</keyword>
<sequence length="662" mass="71046">MTQPDPKDIFRHEAAEVLENLEVSLLDLGDALDDMELVNSVFRALHTLKGSGAMFGFTEVADFVHEFETAFDRVRSNEVAPTRALVRVALAAKDHIARLIAEPEIHGDHGEPLLERLRQTVGAPGAAAEPIVDAGAADAGWRVRFRLAEDALVLGANPVLMLDELRALGPCDVRVSLAGLPALEALDPAICHLAWDVAVRADCERGAIEDVFMFVRDGMELEIAPLAPPEASATIGDGPAPEMMATGLPPTDIPPERRERTGTAAAGGGSLRVPAERLDELLDRVGELVIAQARLSQIAGQSDDAALKNVSEEIERLATGLRDTTMGIRMVPIGSLFGRFRRLVHDLKGQLGKEMEFVTFGEETELDKTVVEKLADPLVHVIRNAIDHGIETPERRSAAGKPPVGRIRLSAEHQGAEVAISLVDDGAGLNTARIRAKAEEAGLIAPGSVLSDSEIHQFIFHPGFSTAQEISALSGRGVGMDVVKRTMEELRGRIEVTSTPGAGSRVTLRLPLTLAIIDGMLVRVGGNRYAIPLSAVEECVELPAEVAGGGKGRNFLNVRDALVPFLRLRELFRTSAPPELHQKLVIVSTGEQRVGLVVDQILGNTQTVIKSLSRLHSGIEEFSGATIMADGSVALILDVANLVRSGQRLDSRLREQQDGRAA</sequence>
<gene>
    <name evidence="17" type="ORF">HMH01_06450</name>
</gene>
<organism evidence="17 18">
    <name type="scientific">Halovulum dunhuangense</name>
    <dbReference type="NCBI Taxonomy" id="1505036"/>
    <lineage>
        <taxon>Bacteria</taxon>
        <taxon>Pseudomonadati</taxon>
        <taxon>Pseudomonadota</taxon>
        <taxon>Alphaproteobacteria</taxon>
        <taxon>Rhodobacterales</taxon>
        <taxon>Paracoccaceae</taxon>
        <taxon>Halovulum</taxon>
    </lineage>
</organism>
<dbReference type="PRINTS" id="PR00344">
    <property type="entry name" value="BCTRLSENSOR"/>
</dbReference>
<dbReference type="PROSITE" id="PS50109">
    <property type="entry name" value="HIS_KIN"/>
    <property type="match status" value="1"/>
</dbReference>
<comment type="function">
    <text evidence="11">Involved in the transmission of sensory signals from the chemoreceptors to the flagellar motors. CheA is autophosphorylated; it can transfer its phosphate group to either CheB or CheY.</text>
</comment>
<dbReference type="InterPro" id="IPR002545">
    <property type="entry name" value="CheW-lke_dom"/>
</dbReference>
<dbReference type="InterPro" id="IPR036890">
    <property type="entry name" value="HATPase_C_sf"/>
</dbReference>
<feature type="domain" description="HPt" evidence="16">
    <location>
        <begin position="1"/>
        <end position="103"/>
    </location>
</feature>
<evidence type="ECO:0000259" key="14">
    <source>
        <dbReference type="PROSITE" id="PS50109"/>
    </source>
</evidence>
<dbReference type="InterPro" id="IPR036097">
    <property type="entry name" value="HisK_dim/P_sf"/>
</dbReference>
<feature type="region of interest" description="Disordered" evidence="13">
    <location>
        <begin position="248"/>
        <end position="269"/>
    </location>
</feature>
<dbReference type="PROSITE" id="PS50894">
    <property type="entry name" value="HPT"/>
    <property type="match status" value="1"/>
</dbReference>
<dbReference type="CDD" id="cd16916">
    <property type="entry name" value="HATPase_CheA-like"/>
    <property type="match status" value="1"/>
</dbReference>
<dbReference type="EC" id="2.7.13.3" evidence="2"/>
<dbReference type="CDD" id="cd00731">
    <property type="entry name" value="CheA_reg"/>
    <property type="match status" value="1"/>
</dbReference>
<dbReference type="InterPro" id="IPR036641">
    <property type="entry name" value="HPT_dom_sf"/>
</dbReference>
<keyword evidence="6" id="KW-0808">Transferase</keyword>
<evidence type="ECO:0000256" key="2">
    <source>
        <dbReference type="ARBA" id="ARBA00012438"/>
    </source>
</evidence>
<dbReference type="SUPFAM" id="SSF47226">
    <property type="entry name" value="Histidine-containing phosphotransfer domain, HPT domain"/>
    <property type="match status" value="1"/>
</dbReference>
<dbReference type="Gene3D" id="3.30.565.10">
    <property type="entry name" value="Histidine kinase-like ATPase, C-terminal domain"/>
    <property type="match status" value="1"/>
</dbReference>
<reference evidence="17 18" key="1">
    <citation type="submission" date="2020-05" db="EMBL/GenBank/DDBJ databases">
        <title>Gimesia benthica sp. nov., a novel planctomycete isolated from a deep-sea water sample of the Northwest Indian Ocean.</title>
        <authorList>
            <person name="Wang J."/>
            <person name="Ruan C."/>
            <person name="Song L."/>
            <person name="Zhu Y."/>
            <person name="Li A."/>
            <person name="Zheng X."/>
            <person name="Wang L."/>
            <person name="Lu Z."/>
            <person name="Huang Y."/>
            <person name="Du W."/>
            <person name="Zhou Y."/>
            <person name="Huang L."/>
            <person name="Dai X."/>
        </authorList>
    </citation>
    <scope>NUCLEOTIDE SEQUENCE [LARGE SCALE GENOMIC DNA]</scope>
    <source>
        <strain evidence="17 18">YYQ-30</strain>
    </source>
</reference>
<keyword evidence="18" id="KW-1185">Reference proteome</keyword>
<evidence type="ECO:0000256" key="4">
    <source>
        <dbReference type="ARBA" id="ARBA00022500"/>
    </source>
</evidence>
<evidence type="ECO:0000256" key="5">
    <source>
        <dbReference type="ARBA" id="ARBA00022553"/>
    </source>
</evidence>
<dbReference type="SUPFAM" id="SSF55874">
    <property type="entry name" value="ATPase domain of HSP90 chaperone/DNA topoisomerase II/histidine kinase"/>
    <property type="match status" value="1"/>
</dbReference>
<comment type="caution">
    <text evidence="17">The sequence shown here is derived from an EMBL/GenBank/DDBJ whole genome shotgun (WGS) entry which is preliminary data.</text>
</comment>
<evidence type="ECO:0000256" key="1">
    <source>
        <dbReference type="ARBA" id="ARBA00000085"/>
    </source>
</evidence>
<comment type="catalytic activity">
    <reaction evidence="1">
        <text>ATP + protein L-histidine = ADP + protein N-phospho-L-histidine.</text>
        <dbReference type="EC" id="2.7.13.3"/>
    </reaction>
</comment>
<evidence type="ECO:0000313" key="17">
    <source>
        <dbReference type="EMBL" id="NNU80074.1"/>
    </source>
</evidence>
<keyword evidence="9" id="KW-0067">ATP-binding</keyword>
<dbReference type="SMART" id="SM00260">
    <property type="entry name" value="CheW"/>
    <property type="match status" value="1"/>
</dbReference>
<evidence type="ECO:0000259" key="15">
    <source>
        <dbReference type="PROSITE" id="PS50851"/>
    </source>
</evidence>
<dbReference type="CDD" id="cd00088">
    <property type="entry name" value="HPT"/>
    <property type="match status" value="1"/>
</dbReference>
<dbReference type="InterPro" id="IPR008207">
    <property type="entry name" value="Sig_transdc_His_kin_Hpt_dom"/>
</dbReference>
<dbReference type="PANTHER" id="PTHR43395:SF10">
    <property type="entry name" value="CHEMOTAXIS PROTEIN CHEA"/>
    <property type="match status" value="1"/>
</dbReference>
<dbReference type="InterPro" id="IPR004105">
    <property type="entry name" value="CheA-like_dim"/>
</dbReference>
<dbReference type="InterPro" id="IPR004358">
    <property type="entry name" value="Sig_transdc_His_kin-like_C"/>
</dbReference>
<evidence type="ECO:0000256" key="7">
    <source>
        <dbReference type="ARBA" id="ARBA00022741"/>
    </source>
</evidence>
<name>A0A849L1D5_9RHOB</name>
<dbReference type="GO" id="GO:0006935">
    <property type="term" value="P:chemotaxis"/>
    <property type="evidence" value="ECO:0007669"/>
    <property type="project" value="UniProtKB-KW"/>
</dbReference>
<evidence type="ECO:0000256" key="13">
    <source>
        <dbReference type="SAM" id="MobiDB-lite"/>
    </source>
</evidence>
<accession>A0A849L1D5</accession>
<dbReference type="EMBL" id="JABFBC010000001">
    <property type="protein sequence ID" value="NNU80074.1"/>
    <property type="molecule type" value="Genomic_DNA"/>
</dbReference>
<evidence type="ECO:0000256" key="9">
    <source>
        <dbReference type="ARBA" id="ARBA00022840"/>
    </source>
</evidence>
<keyword evidence="8" id="KW-0418">Kinase</keyword>
<keyword evidence="7" id="KW-0547">Nucleotide-binding</keyword>
<dbReference type="AlphaFoldDB" id="A0A849L1D5"/>
<dbReference type="Pfam" id="PF01584">
    <property type="entry name" value="CheW"/>
    <property type="match status" value="1"/>
</dbReference>
<dbReference type="InterPro" id="IPR005467">
    <property type="entry name" value="His_kinase_dom"/>
</dbReference>
<evidence type="ECO:0000313" key="18">
    <source>
        <dbReference type="Proteomes" id="UP000572377"/>
    </source>
</evidence>
<dbReference type="Gene3D" id="2.30.30.40">
    <property type="entry name" value="SH3 Domains"/>
    <property type="match status" value="1"/>
</dbReference>
<evidence type="ECO:0000256" key="10">
    <source>
        <dbReference type="ARBA" id="ARBA00023012"/>
    </source>
</evidence>
<evidence type="ECO:0000256" key="3">
    <source>
        <dbReference type="ARBA" id="ARBA00021495"/>
    </source>
</evidence>
<dbReference type="InterPro" id="IPR037006">
    <property type="entry name" value="CheA-like_homodim_sf"/>
</dbReference>
<feature type="domain" description="Histidine kinase" evidence="14">
    <location>
        <begin position="310"/>
        <end position="514"/>
    </location>
</feature>
<dbReference type="SUPFAM" id="SSF50341">
    <property type="entry name" value="CheW-like"/>
    <property type="match status" value="1"/>
</dbReference>
<keyword evidence="10" id="KW-0902">Two-component regulatory system</keyword>
<dbReference type="GO" id="GO:0005524">
    <property type="term" value="F:ATP binding"/>
    <property type="evidence" value="ECO:0007669"/>
    <property type="project" value="UniProtKB-KW"/>
</dbReference>
<dbReference type="InterPro" id="IPR003594">
    <property type="entry name" value="HATPase_dom"/>
</dbReference>
<evidence type="ECO:0000256" key="8">
    <source>
        <dbReference type="ARBA" id="ARBA00022777"/>
    </source>
</evidence>
<dbReference type="InterPro" id="IPR036061">
    <property type="entry name" value="CheW-like_dom_sf"/>
</dbReference>
<dbReference type="SUPFAM" id="SSF47384">
    <property type="entry name" value="Homodimeric domain of signal transducing histidine kinase"/>
    <property type="match status" value="1"/>
</dbReference>
<feature type="domain" description="CheW-like" evidence="15">
    <location>
        <begin position="516"/>
        <end position="648"/>
    </location>
</feature>
<dbReference type="InterPro" id="IPR051315">
    <property type="entry name" value="Bact_Chemotaxis_CheA"/>
</dbReference>
<evidence type="ECO:0000259" key="16">
    <source>
        <dbReference type="PROSITE" id="PS50894"/>
    </source>
</evidence>
<protein>
    <recommendedName>
        <fullName evidence="3">Chemotaxis protein CheA</fullName>
        <ecNumber evidence="2">2.7.13.3</ecNumber>
    </recommendedName>
</protein>
<evidence type="ECO:0000256" key="11">
    <source>
        <dbReference type="ARBA" id="ARBA00035100"/>
    </source>
</evidence>
<dbReference type="SMART" id="SM00073">
    <property type="entry name" value="HPT"/>
    <property type="match status" value="1"/>
</dbReference>
<dbReference type="SMART" id="SM00387">
    <property type="entry name" value="HATPase_c"/>
    <property type="match status" value="1"/>
</dbReference>
<dbReference type="Pfam" id="PF02518">
    <property type="entry name" value="HATPase_c"/>
    <property type="match status" value="1"/>
</dbReference>
<dbReference type="GO" id="GO:0005737">
    <property type="term" value="C:cytoplasm"/>
    <property type="evidence" value="ECO:0007669"/>
    <property type="project" value="InterPro"/>
</dbReference>
<dbReference type="PROSITE" id="PS50851">
    <property type="entry name" value="CHEW"/>
    <property type="match status" value="1"/>
</dbReference>
<dbReference type="Pfam" id="PF01627">
    <property type="entry name" value="Hpt"/>
    <property type="match status" value="1"/>
</dbReference>
<dbReference type="Pfam" id="PF02895">
    <property type="entry name" value="H-kinase_dim"/>
    <property type="match status" value="1"/>
</dbReference>
<evidence type="ECO:0000256" key="12">
    <source>
        <dbReference type="PROSITE-ProRule" id="PRU00110"/>
    </source>
</evidence>
<dbReference type="FunFam" id="3.30.565.10:FF:000016">
    <property type="entry name" value="Chemotaxis protein CheA, putative"/>
    <property type="match status" value="1"/>
</dbReference>
<dbReference type="SMART" id="SM01231">
    <property type="entry name" value="H-kinase_dim"/>
    <property type="match status" value="1"/>
</dbReference>